<dbReference type="Pfam" id="PF16213">
    <property type="entry name" value="DCB"/>
    <property type="match status" value="1"/>
</dbReference>
<dbReference type="Pfam" id="PF12783">
    <property type="entry name" value="Sec7-like_HUS"/>
    <property type="match status" value="1"/>
</dbReference>
<dbReference type="SMART" id="SM00222">
    <property type="entry name" value="Sec7"/>
    <property type="match status" value="1"/>
</dbReference>
<evidence type="ECO:0000256" key="2">
    <source>
        <dbReference type="ARBA" id="ARBA00022490"/>
    </source>
</evidence>
<organism evidence="8 9">
    <name type="scientific">Catenaria anguillulae PL171</name>
    <dbReference type="NCBI Taxonomy" id="765915"/>
    <lineage>
        <taxon>Eukaryota</taxon>
        <taxon>Fungi</taxon>
        <taxon>Fungi incertae sedis</taxon>
        <taxon>Blastocladiomycota</taxon>
        <taxon>Blastocladiomycetes</taxon>
        <taxon>Blastocladiales</taxon>
        <taxon>Catenariaceae</taxon>
        <taxon>Catenaria</taxon>
    </lineage>
</organism>
<dbReference type="PROSITE" id="PS50190">
    <property type="entry name" value="SEC7"/>
    <property type="match status" value="1"/>
</dbReference>
<dbReference type="InterPro" id="IPR032629">
    <property type="entry name" value="DCB_dom"/>
</dbReference>
<evidence type="ECO:0000256" key="3">
    <source>
        <dbReference type="ARBA" id="ARBA00022927"/>
    </source>
</evidence>
<dbReference type="InterPro" id="IPR000904">
    <property type="entry name" value="Sec7_dom"/>
</dbReference>
<dbReference type="PANTHER" id="PTHR10663:SF375">
    <property type="entry name" value="LD29171P"/>
    <property type="match status" value="1"/>
</dbReference>
<dbReference type="Pfam" id="PF01369">
    <property type="entry name" value="Sec7"/>
    <property type="match status" value="1"/>
</dbReference>
<dbReference type="GO" id="GO:0005085">
    <property type="term" value="F:guanyl-nucleotide exchange factor activity"/>
    <property type="evidence" value="ECO:0007669"/>
    <property type="project" value="InterPro"/>
</dbReference>
<gene>
    <name evidence="8" type="ORF">BCR44DRAFT_1500063</name>
</gene>
<dbReference type="InterPro" id="IPR015403">
    <property type="entry name" value="Mon2/Sec7/BIG1-like_HDS"/>
</dbReference>
<dbReference type="CDD" id="cd00171">
    <property type="entry name" value="Sec7"/>
    <property type="match status" value="1"/>
</dbReference>
<dbReference type="InterPro" id="IPR035999">
    <property type="entry name" value="Sec7_dom_sf"/>
</dbReference>
<feature type="region of interest" description="Disordered" evidence="6">
    <location>
        <begin position="138"/>
        <end position="180"/>
    </location>
</feature>
<feature type="compositionally biased region" description="Basic and acidic residues" evidence="6">
    <location>
        <begin position="395"/>
        <end position="406"/>
    </location>
</feature>
<name>A0A1Y2HJW1_9FUNG</name>
<dbReference type="FunFam" id="1.10.220.20:FF:000002">
    <property type="entry name" value="Brefeldin A-inhibited guanine nucleotide-exchange protein 1"/>
    <property type="match status" value="1"/>
</dbReference>
<dbReference type="Pfam" id="PF20252">
    <property type="entry name" value="BIG2_C"/>
    <property type="match status" value="1"/>
</dbReference>
<evidence type="ECO:0000256" key="6">
    <source>
        <dbReference type="SAM" id="MobiDB-lite"/>
    </source>
</evidence>
<keyword evidence="4" id="KW-0472">Membrane</keyword>
<dbReference type="InterPro" id="IPR023394">
    <property type="entry name" value="Sec7_C_sf"/>
</dbReference>
<evidence type="ECO:0000313" key="8">
    <source>
        <dbReference type="EMBL" id="ORZ34870.1"/>
    </source>
</evidence>
<feature type="compositionally biased region" description="Low complexity" evidence="6">
    <location>
        <begin position="1754"/>
        <end position="1763"/>
    </location>
</feature>
<keyword evidence="2" id="KW-0963">Cytoplasm</keyword>
<evidence type="ECO:0000256" key="4">
    <source>
        <dbReference type="ARBA" id="ARBA00023136"/>
    </source>
</evidence>
<feature type="compositionally biased region" description="Low complexity" evidence="6">
    <location>
        <begin position="144"/>
        <end position="156"/>
    </location>
</feature>
<comment type="subcellular location">
    <subcellularLocation>
        <location evidence="5">Cytoplasmic vesicle</location>
        <location evidence="5">COPI-coated vesicle membrane</location>
    </subcellularLocation>
</comment>
<protein>
    <recommendedName>
        <fullName evidence="7">SEC7 domain-containing protein</fullName>
    </recommendedName>
</protein>
<evidence type="ECO:0000313" key="9">
    <source>
        <dbReference type="Proteomes" id="UP000193411"/>
    </source>
</evidence>
<keyword evidence="3" id="KW-0653">Protein transport</keyword>
<dbReference type="GO" id="GO:0030663">
    <property type="term" value="C:COPI-coated vesicle membrane"/>
    <property type="evidence" value="ECO:0007669"/>
    <property type="project" value="UniProtKB-SubCell"/>
</dbReference>
<dbReference type="GO" id="GO:0015031">
    <property type="term" value="P:protein transport"/>
    <property type="evidence" value="ECO:0007669"/>
    <property type="project" value="UniProtKB-KW"/>
</dbReference>
<dbReference type="Pfam" id="PF09324">
    <property type="entry name" value="Sec7-like_HDS"/>
    <property type="match status" value="1"/>
</dbReference>
<dbReference type="OrthoDB" id="18431at2759"/>
<feature type="compositionally biased region" description="Pro residues" evidence="6">
    <location>
        <begin position="368"/>
        <end position="377"/>
    </location>
</feature>
<feature type="region of interest" description="Disordered" evidence="6">
    <location>
        <begin position="268"/>
        <end position="293"/>
    </location>
</feature>
<dbReference type="InterPro" id="IPR032691">
    <property type="entry name" value="Mon2/Sec7/BIG1-like_HUS"/>
</dbReference>
<comment type="caution">
    <text evidence="8">The sequence shown here is derived from an EMBL/GenBank/DDBJ whole genome shotgun (WGS) entry which is preliminary data.</text>
</comment>
<dbReference type="Gene3D" id="1.10.1000.11">
    <property type="entry name" value="Arf Nucleotide-binding Site Opener,domain 2"/>
    <property type="match status" value="1"/>
</dbReference>
<feature type="compositionally biased region" description="Low complexity" evidence="6">
    <location>
        <begin position="699"/>
        <end position="715"/>
    </location>
</feature>
<accession>A0A1Y2HJW1</accession>
<dbReference type="InterPro" id="IPR016024">
    <property type="entry name" value="ARM-type_fold"/>
</dbReference>
<feature type="compositionally biased region" description="Low complexity" evidence="6">
    <location>
        <begin position="311"/>
        <end position="367"/>
    </location>
</feature>
<dbReference type="EMBL" id="MCFL01000025">
    <property type="protein sequence ID" value="ORZ34870.1"/>
    <property type="molecule type" value="Genomic_DNA"/>
</dbReference>
<dbReference type="GO" id="GO:0032012">
    <property type="term" value="P:regulation of ARF protein signal transduction"/>
    <property type="evidence" value="ECO:0007669"/>
    <property type="project" value="InterPro"/>
</dbReference>
<feature type="domain" description="SEC7" evidence="7">
    <location>
        <begin position="731"/>
        <end position="922"/>
    </location>
</feature>
<evidence type="ECO:0000259" key="7">
    <source>
        <dbReference type="PROSITE" id="PS50190"/>
    </source>
</evidence>
<reference evidence="8 9" key="1">
    <citation type="submission" date="2016-07" db="EMBL/GenBank/DDBJ databases">
        <title>Pervasive Adenine N6-methylation of Active Genes in Fungi.</title>
        <authorList>
            <consortium name="DOE Joint Genome Institute"/>
            <person name="Mondo S.J."/>
            <person name="Dannebaum R.O."/>
            <person name="Kuo R.C."/>
            <person name="Labutti K."/>
            <person name="Haridas S."/>
            <person name="Kuo A."/>
            <person name="Salamov A."/>
            <person name="Ahrendt S.R."/>
            <person name="Lipzen A."/>
            <person name="Sullivan W."/>
            <person name="Andreopoulos W.B."/>
            <person name="Clum A."/>
            <person name="Lindquist E."/>
            <person name="Daum C."/>
            <person name="Ramamoorthy G.K."/>
            <person name="Gryganskyi A."/>
            <person name="Culley D."/>
            <person name="Magnuson J.K."/>
            <person name="James T.Y."/>
            <person name="O'Malley M.A."/>
            <person name="Stajich J.E."/>
            <person name="Spatafora J.W."/>
            <person name="Visel A."/>
            <person name="Grigoriev I.V."/>
        </authorList>
    </citation>
    <scope>NUCLEOTIDE SEQUENCE [LARGE SCALE GENOMIC DNA]</scope>
    <source>
        <strain evidence="8 9">PL171</strain>
    </source>
</reference>
<dbReference type="Proteomes" id="UP000193411">
    <property type="component" value="Unassembled WGS sequence"/>
</dbReference>
<evidence type="ECO:0000256" key="1">
    <source>
        <dbReference type="ARBA" id="ARBA00022448"/>
    </source>
</evidence>
<keyword evidence="1" id="KW-0813">Transport</keyword>
<sequence length="1783" mass="193522">MAAARAQGATAHSQLGGANSANPAAIFVVTSLEKLVALKEVKKLPKLKDSAATTLNTIKALLDHASESTTSANAASRASATAGVQKILTPDLMRKMFEPLQLACASRSPAIIAVALDCIAKLISYNVLVDNTPYRVPEDDALGDSTPDLSKPLDSPLPQPVSASPKSPQVPPASDAAQTPQRPLIETAVDLVCECNIGESTDEKVHLQVIKALLAAVSSTAVPIHGNVLLKAIRTTWNIFLVSKSPQIQMVAQGSLTQMMTTVYGRAATSSSSSPSAGASHGGLDNPSTSSSSNFLLTSGYSASALRSPGVATASSVGSGSAPQSQVASETASPAIPSIAAPNESPRQSTASRSATPAPTTGIDSPRPTSPSPPPSEPSTAADPGTASIASSTLHRRDSVSFSRDPRATTQDELYARDAYLSFRALCKLATKAEAANATSDVRSTAIQSRVLALQLIYLAIKSFLVIFTKPCFVPTPSSPSGTSESTVLDVVRPHLGLAVGRSLASPVTQVYKAALDVFVAIVLNLRTAMKREIEVFLGDVLLNIMEMKAATPTQKVAILSSLAEIMRKPQALVEIYINYDCNPEALDNIYERMLTCSAKLVSAPMLPAMEAPVPGEATSAEDVHRAALNTLCTALKSLPEWIGTCARRPGSPEHLGAGQGAVGSSVGYPATGAATGSGINGNTSTAGAPAALSSGTQSSAPGAAPATVAGGASGEASMSMSMRFEDDPEALVSRKQQKMVLNEAIQLFNKKPKKGIAFLVERGIVGSKPGEIAHWLHSTEGLNKQELGDYLGDGDQDIITIMHAFVDEIDFTGMTFVDALRHFLQHFRLPGESQKIDRFMLKFAERYYTTNRELADNVFANPDTAYVLAYSVIMLNTDLHNPQVKKRMTKDDFVRNNRGINDGKDLPVEFLHGMFDEIVAHEIKLKDDPLAAAAAKAAVASTAGAVSVSRKARREAFALALEEINSKIEVAFDAAATKRKSVAQRRYAEWITASHAEHVRAMFEATWMANLAALSTVLQKSEDAAQIAQILEAFKHCINVSCAFNLDLERNAFVTTLSNFTLLNNAQEMKEKNFGAIRTLLEVAALQGNAFKKSWLDVLRCVSQLERFHVIAAEDGMGGGGVAGAHQNAVLQQESMSQAIVVATDKIFAGSVKLSGSAIVDFVEALCNVSWDEIPRMYSLTKLVEISYYNMQRIRVEWVNIWAILGQHFNRIGCHGSKDVASFAMDSLRQLSMKFLEKEELSNFKFQREFLRPYEHVVANQPLTDVRDLVVRCIQQMIQARSSALRSGWKAMLSVFTIIARQETSEPLFVLAYDAVKSIMSQHLVAVREYGYFVDVQTTLVAFCKAKLSQRVSLQAVEAIHKSIKVLGDSEKADEVEWFAALQSLYTVVVDCELEVRTRALTYLFTALRDHGSKFSAPFWQRVGDEILFELFAPVTRPGAVPRGEDLSIWLSTTLIQALRQFIDLFSSFYDPLHHKLGDVLHLLQVCILQENETLARLGTSCLQQLMESNAKNLTDEDWDNVCATWGELFQATTATALQDPATVSGSLEEQQAKFQQIIVKCVLQLLLIQTILEVTSVDAVYNRLQSRHLLALVDTLEASYEFARKFNGNLELRTSLWKSGFTKQLPNLLKQETSSVTCLLHILFHMYGDSSLDRMSVLSAVEEKLIPLAVVILETYRDMDPDSRKRNASAWRPVLLTILNGLVLFNDESFQRHIKRFYRLSIDLLMYEVSEEIRTSLHTVLIRTEQFISNSSANGASGHAHPNVPSSGGEEDLDSPFVSPS</sequence>
<feature type="region of interest" description="Disordered" evidence="6">
    <location>
        <begin position="311"/>
        <end position="406"/>
    </location>
</feature>
<dbReference type="SUPFAM" id="SSF48425">
    <property type="entry name" value="Sec7 domain"/>
    <property type="match status" value="1"/>
</dbReference>
<dbReference type="Gene3D" id="1.10.220.20">
    <property type="match status" value="1"/>
</dbReference>
<feature type="region of interest" description="Disordered" evidence="6">
    <location>
        <begin position="1754"/>
        <end position="1783"/>
    </location>
</feature>
<dbReference type="InterPro" id="IPR046455">
    <property type="entry name" value="Sec7/BIG1-like_C"/>
</dbReference>
<keyword evidence="9" id="KW-1185">Reference proteome</keyword>
<proteinExistence type="predicted"/>
<dbReference type="PANTHER" id="PTHR10663">
    <property type="entry name" value="GUANYL-NUCLEOTIDE EXCHANGE FACTOR"/>
    <property type="match status" value="1"/>
</dbReference>
<dbReference type="FunFam" id="1.10.1000.11:FF:000003">
    <property type="entry name" value="Brefeldin A-inhibited guanine nucleotide-exchange protein 1"/>
    <property type="match status" value="1"/>
</dbReference>
<evidence type="ECO:0000256" key="5">
    <source>
        <dbReference type="ARBA" id="ARBA00060451"/>
    </source>
</evidence>
<feature type="region of interest" description="Disordered" evidence="6">
    <location>
        <begin position="691"/>
        <end position="715"/>
    </location>
</feature>
<dbReference type="SUPFAM" id="SSF48371">
    <property type="entry name" value="ARM repeat"/>
    <property type="match status" value="2"/>
</dbReference>
<dbReference type="STRING" id="765915.A0A1Y2HJW1"/>